<dbReference type="EMBL" id="QJJQ01000002">
    <property type="protein sequence ID" value="PXW89308.1"/>
    <property type="molecule type" value="Genomic_DNA"/>
</dbReference>
<dbReference type="NCBIfam" id="TIGR00099">
    <property type="entry name" value="Cof-subfamily"/>
    <property type="match status" value="1"/>
</dbReference>
<sequence length="289" mass="32756">MRQKHLIAIDLDGTLLTDDKKISLTSKKMIVNLIEQGHIVVIATGRSNRMSILYYHELGLNTPLINSNGAVLHHPLDKKWGNYHTPLNYNTAIEIVEACYELNSKNVLAAVHDSVYLDQYDKNIAHFYGHQDDAGDKSFVVGRIKEKLKENPTLMLLYPDKNHVDTLTNTLNDLHAEIIDHRNWGEPFHIIEVMNKQMNKSEALKQVADYYQIPRERIIAFGDEGNDLEMIHYAGIGVAMGNAIDELKSLAKYVTDTNEEHGVASFLADYFKMNLSIAEPISKKQADNL</sequence>
<keyword evidence="2" id="KW-1185">Reference proteome</keyword>
<dbReference type="OrthoDB" id="9781413at2"/>
<dbReference type="SUPFAM" id="SSF56784">
    <property type="entry name" value="HAD-like"/>
    <property type="match status" value="1"/>
</dbReference>
<comment type="caution">
    <text evidence="1">The sequence shown here is derived from an EMBL/GenBank/DDBJ whole genome shotgun (WGS) entry which is preliminary data.</text>
</comment>
<evidence type="ECO:0008006" key="3">
    <source>
        <dbReference type="Google" id="ProtNLM"/>
    </source>
</evidence>
<dbReference type="Pfam" id="PF08282">
    <property type="entry name" value="Hydrolase_3"/>
    <property type="match status" value="1"/>
</dbReference>
<dbReference type="Proteomes" id="UP000247978">
    <property type="component" value="Unassembled WGS sequence"/>
</dbReference>
<dbReference type="InterPro" id="IPR023214">
    <property type="entry name" value="HAD_sf"/>
</dbReference>
<dbReference type="SFLD" id="SFLDS00003">
    <property type="entry name" value="Haloacid_Dehalogenase"/>
    <property type="match status" value="1"/>
</dbReference>
<accession>A0A2V3W808</accession>
<dbReference type="PROSITE" id="PS01228">
    <property type="entry name" value="COF_1"/>
    <property type="match status" value="1"/>
</dbReference>
<name>A0A2V3W808_9BACI</name>
<dbReference type="GO" id="GO:0005829">
    <property type="term" value="C:cytosol"/>
    <property type="evidence" value="ECO:0007669"/>
    <property type="project" value="TreeGrafter"/>
</dbReference>
<dbReference type="PANTHER" id="PTHR10000">
    <property type="entry name" value="PHOSPHOSERINE PHOSPHATASE"/>
    <property type="match status" value="1"/>
</dbReference>
<dbReference type="InterPro" id="IPR000150">
    <property type="entry name" value="Cof"/>
</dbReference>
<dbReference type="GO" id="GO:0016791">
    <property type="term" value="F:phosphatase activity"/>
    <property type="evidence" value="ECO:0007669"/>
    <property type="project" value="UniProtKB-ARBA"/>
</dbReference>
<dbReference type="Gene3D" id="3.30.1240.10">
    <property type="match status" value="1"/>
</dbReference>
<organism evidence="1 2">
    <name type="scientific">Pseudogracilibacillus auburnensis</name>
    <dbReference type="NCBI Taxonomy" id="1494959"/>
    <lineage>
        <taxon>Bacteria</taxon>
        <taxon>Bacillati</taxon>
        <taxon>Bacillota</taxon>
        <taxon>Bacilli</taxon>
        <taxon>Bacillales</taxon>
        <taxon>Bacillaceae</taxon>
        <taxon>Pseudogracilibacillus</taxon>
    </lineage>
</organism>
<evidence type="ECO:0000313" key="2">
    <source>
        <dbReference type="Proteomes" id="UP000247978"/>
    </source>
</evidence>
<dbReference type="PANTHER" id="PTHR10000:SF23">
    <property type="entry name" value="5-AMINO-6-(5-PHOSPHO-D-RIBITYLAMINO)URACIL PHOSPHATASE YITU"/>
    <property type="match status" value="1"/>
</dbReference>
<gene>
    <name evidence="1" type="ORF">DFR56_10284</name>
</gene>
<dbReference type="AlphaFoldDB" id="A0A2V3W808"/>
<dbReference type="CDD" id="cd07516">
    <property type="entry name" value="HAD_Pase"/>
    <property type="match status" value="1"/>
</dbReference>
<dbReference type="NCBIfam" id="TIGR01484">
    <property type="entry name" value="HAD-SF-IIB"/>
    <property type="match status" value="1"/>
</dbReference>
<reference evidence="1 2" key="1">
    <citation type="submission" date="2018-05" db="EMBL/GenBank/DDBJ databases">
        <title>Genomic Encyclopedia of Type Strains, Phase IV (KMG-IV): sequencing the most valuable type-strain genomes for metagenomic binning, comparative biology and taxonomic classification.</title>
        <authorList>
            <person name="Goeker M."/>
        </authorList>
    </citation>
    <scope>NUCLEOTIDE SEQUENCE [LARGE SCALE GENOMIC DNA]</scope>
    <source>
        <strain evidence="1 2">DSM 28556</strain>
    </source>
</reference>
<dbReference type="GO" id="GO:0000287">
    <property type="term" value="F:magnesium ion binding"/>
    <property type="evidence" value="ECO:0007669"/>
    <property type="project" value="TreeGrafter"/>
</dbReference>
<evidence type="ECO:0000313" key="1">
    <source>
        <dbReference type="EMBL" id="PXW89308.1"/>
    </source>
</evidence>
<dbReference type="InterPro" id="IPR036412">
    <property type="entry name" value="HAD-like_sf"/>
</dbReference>
<dbReference type="Gene3D" id="3.40.50.1000">
    <property type="entry name" value="HAD superfamily/HAD-like"/>
    <property type="match status" value="1"/>
</dbReference>
<dbReference type="InterPro" id="IPR006379">
    <property type="entry name" value="HAD-SF_hydro_IIB"/>
</dbReference>
<protein>
    <recommendedName>
        <fullName evidence="3">Cof subfamily protein (Haloacid dehalogenase superfamily)/HAD superfamily hydrolase (TIGR01484 family)</fullName>
    </recommendedName>
</protein>
<proteinExistence type="predicted"/>
<dbReference type="SFLD" id="SFLDG01140">
    <property type="entry name" value="C2.B:_Phosphomannomutase_and_P"/>
    <property type="match status" value="1"/>
</dbReference>